<evidence type="ECO:0000256" key="7">
    <source>
        <dbReference type="ARBA" id="ARBA00023136"/>
    </source>
</evidence>
<organism evidence="9 10">
    <name type="scientific">Candidatus Iainarchaeum sp</name>
    <dbReference type="NCBI Taxonomy" id="3101447"/>
    <lineage>
        <taxon>Archaea</taxon>
        <taxon>Candidatus Iainarchaeota</taxon>
        <taxon>Candidatus Iainarchaeia</taxon>
        <taxon>Candidatus Iainarchaeales</taxon>
        <taxon>Candidatus Iainarchaeaceae</taxon>
        <taxon>Candidatus Iainarchaeum</taxon>
    </lineage>
</organism>
<proteinExistence type="predicted"/>
<accession>A0A7J4IVW8</accession>
<evidence type="ECO:0000256" key="2">
    <source>
        <dbReference type="ARBA" id="ARBA00022475"/>
    </source>
</evidence>
<reference evidence="10" key="1">
    <citation type="journal article" date="2020" name="bioRxiv">
        <title>A rank-normalized archaeal taxonomy based on genome phylogeny resolves widespread incomplete and uneven classifications.</title>
        <authorList>
            <person name="Rinke C."/>
            <person name="Chuvochina M."/>
            <person name="Mussig A.J."/>
            <person name="Chaumeil P.-A."/>
            <person name="Waite D.W."/>
            <person name="Whitman W.B."/>
            <person name="Parks D.H."/>
            <person name="Hugenholtz P."/>
        </authorList>
    </citation>
    <scope>NUCLEOTIDE SEQUENCE [LARGE SCALE GENOMIC DNA]</scope>
</reference>
<comment type="caution">
    <text evidence="9">The sequence shown here is derived from an EMBL/GenBank/DDBJ whole genome shotgun (WGS) entry which is preliminary data.</text>
</comment>
<protein>
    <submittedName>
        <fullName evidence="9">Exosortase/archaeosortase family protein</fullName>
    </submittedName>
</protein>
<evidence type="ECO:0000256" key="4">
    <source>
        <dbReference type="ARBA" id="ARBA00022692"/>
    </source>
</evidence>
<evidence type="ECO:0000313" key="9">
    <source>
        <dbReference type="EMBL" id="HIH08395.1"/>
    </source>
</evidence>
<keyword evidence="4 8" id="KW-0812">Transmembrane</keyword>
<dbReference type="GO" id="GO:0005886">
    <property type="term" value="C:plasma membrane"/>
    <property type="evidence" value="ECO:0007669"/>
    <property type="project" value="UniProtKB-SubCell"/>
</dbReference>
<dbReference type="EMBL" id="DUFG01000017">
    <property type="protein sequence ID" value="HIH08395.1"/>
    <property type="molecule type" value="Genomic_DNA"/>
</dbReference>
<keyword evidence="7 8" id="KW-0472">Membrane</keyword>
<dbReference type="InterPro" id="IPR019127">
    <property type="entry name" value="Exosortase"/>
</dbReference>
<keyword evidence="5" id="KW-0378">Hydrolase</keyword>
<dbReference type="AlphaFoldDB" id="A0A7J4IVW8"/>
<evidence type="ECO:0000256" key="3">
    <source>
        <dbReference type="ARBA" id="ARBA00022670"/>
    </source>
</evidence>
<keyword evidence="6 8" id="KW-1133">Transmembrane helix</keyword>
<evidence type="ECO:0000256" key="6">
    <source>
        <dbReference type="ARBA" id="ARBA00022989"/>
    </source>
</evidence>
<feature type="transmembrane region" description="Helical" evidence="8">
    <location>
        <begin position="92"/>
        <end position="118"/>
    </location>
</feature>
<evidence type="ECO:0000256" key="8">
    <source>
        <dbReference type="SAM" id="Phobius"/>
    </source>
</evidence>
<dbReference type="Pfam" id="PF09721">
    <property type="entry name" value="Exosortase_EpsH"/>
    <property type="match status" value="1"/>
</dbReference>
<keyword evidence="3" id="KW-0645">Protease</keyword>
<dbReference type="GO" id="GO:0008233">
    <property type="term" value="F:peptidase activity"/>
    <property type="evidence" value="ECO:0007669"/>
    <property type="project" value="UniProtKB-KW"/>
</dbReference>
<name>A0A7J4IVW8_9ARCH</name>
<sequence length="158" mass="17599">MDKRVVFLLKFFAIFSVLHYLLLVVNLRPMQEFIAKSQAMLLNLTYDGTLVRIGSETFEITPSCTGLVSSIILAAIVFSLKKPGLKSKTATLAIGVIFLLAANYVRVYFVLLSAIAFGGRAAEAVHIITWFLTAALVIVVWYYGTKRIAKVKEFNDFL</sequence>
<feature type="transmembrane region" description="Helical" evidence="8">
    <location>
        <begin position="60"/>
        <end position="80"/>
    </location>
</feature>
<dbReference type="NCBIfam" id="TIGR04178">
    <property type="entry name" value="exo_archaeo"/>
    <property type="match status" value="1"/>
</dbReference>
<comment type="subcellular location">
    <subcellularLocation>
        <location evidence="1">Cell membrane</location>
        <topology evidence="1">Multi-pass membrane protein</topology>
    </subcellularLocation>
</comment>
<dbReference type="InterPro" id="IPR026392">
    <property type="entry name" value="Exo/Archaeosortase_dom"/>
</dbReference>
<feature type="transmembrane region" description="Helical" evidence="8">
    <location>
        <begin position="124"/>
        <end position="144"/>
    </location>
</feature>
<dbReference type="GO" id="GO:0006508">
    <property type="term" value="P:proteolysis"/>
    <property type="evidence" value="ECO:0007669"/>
    <property type="project" value="UniProtKB-KW"/>
</dbReference>
<dbReference type="Proteomes" id="UP000577419">
    <property type="component" value="Unassembled WGS sequence"/>
</dbReference>
<gene>
    <name evidence="9" type="ORF">HA237_03425</name>
</gene>
<evidence type="ECO:0000256" key="5">
    <source>
        <dbReference type="ARBA" id="ARBA00022801"/>
    </source>
</evidence>
<evidence type="ECO:0000313" key="10">
    <source>
        <dbReference type="Proteomes" id="UP000577419"/>
    </source>
</evidence>
<keyword evidence="2" id="KW-1003">Cell membrane</keyword>
<evidence type="ECO:0000256" key="1">
    <source>
        <dbReference type="ARBA" id="ARBA00004651"/>
    </source>
</evidence>
<feature type="transmembrane region" description="Helical" evidence="8">
    <location>
        <begin position="7"/>
        <end position="27"/>
    </location>
</feature>